<protein>
    <recommendedName>
        <fullName evidence="3">Phage protein</fullName>
    </recommendedName>
</protein>
<accession>A0ABN6ETI6</accession>
<gene>
    <name evidence="1" type="ORF">PSDVSF_28940</name>
</gene>
<proteinExistence type="predicted"/>
<evidence type="ECO:0000313" key="2">
    <source>
        <dbReference type="Proteomes" id="UP001053296"/>
    </source>
</evidence>
<organism evidence="1 2">
    <name type="scientific">Pseudodesulfovibrio sediminis</name>
    <dbReference type="NCBI Taxonomy" id="2810563"/>
    <lineage>
        <taxon>Bacteria</taxon>
        <taxon>Pseudomonadati</taxon>
        <taxon>Thermodesulfobacteriota</taxon>
        <taxon>Desulfovibrionia</taxon>
        <taxon>Desulfovibrionales</taxon>
        <taxon>Desulfovibrionaceae</taxon>
    </lineage>
</organism>
<evidence type="ECO:0000313" key="1">
    <source>
        <dbReference type="EMBL" id="BCS89652.1"/>
    </source>
</evidence>
<dbReference type="RefSeq" id="WP_229591618.1">
    <property type="nucleotide sequence ID" value="NZ_AP024485.1"/>
</dbReference>
<name>A0ABN6ETI6_9BACT</name>
<reference evidence="1" key="1">
    <citation type="journal article" date="2022" name="Arch. Microbiol.">
        <title>Pseudodesulfovibrio sediminis sp. nov., a mesophilic and neutrophilic sulfate-reducing bacterium isolated from sediment of a brackish lake.</title>
        <authorList>
            <person name="Takahashi A."/>
            <person name="Kojima H."/>
            <person name="Watanabe M."/>
            <person name="Fukui M."/>
        </authorList>
    </citation>
    <scope>NUCLEOTIDE SEQUENCE</scope>
    <source>
        <strain evidence="1">SF6</strain>
    </source>
</reference>
<evidence type="ECO:0008006" key="3">
    <source>
        <dbReference type="Google" id="ProtNLM"/>
    </source>
</evidence>
<sequence>MYIEMDQTLVTGEYSFEMHLNELAHEQADKILGDMIELSDEAITAFEEAAIEPIRNGSFSLEQIEQRINVVRGEIAEVWNSALPDEEKYRQIATKENEIALLQAGQFTFAKAGLSKTV</sequence>
<dbReference type="Proteomes" id="UP001053296">
    <property type="component" value="Chromosome"/>
</dbReference>
<dbReference type="EMBL" id="AP024485">
    <property type="protein sequence ID" value="BCS89652.1"/>
    <property type="molecule type" value="Genomic_DNA"/>
</dbReference>
<keyword evidence="2" id="KW-1185">Reference proteome</keyword>